<dbReference type="GO" id="GO:0000155">
    <property type="term" value="F:phosphorelay sensor kinase activity"/>
    <property type="evidence" value="ECO:0007669"/>
    <property type="project" value="InterPro"/>
</dbReference>
<dbReference type="Pfam" id="PF02518">
    <property type="entry name" value="HATPase_c"/>
    <property type="match status" value="1"/>
</dbReference>
<dbReference type="AlphaFoldDB" id="A0A5Q2RFQ6"/>
<accession>A0A5Q2RFQ6</accession>
<dbReference type="Gene3D" id="1.20.5.1930">
    <property type="match status" value="1"/>
</dbReference>
<dbReference type="PANTHER" id="PTHR24421">
    <property type="entry name" value="NITRATE/NITRITE SENSOR PROTEIN NARX-RELATED"/>
    <property type="match status" value="1"/>
</dbReference>
<keyword evidence="14" id="KW-1185">Reference proteome</keyword>
<dbReference type="GO" id="GO:0005524">
    <property type="term" value="F:ATP binding"/>
    <property type="evidence" value="ECO:0007669"/>
    <property type="project" value="UniProtKB-KW"/>
</dbReference>
<dbReference type="InterPro" id="IPR025828">
    <property type="entry name" value="Put_sensor_dom"/>
</dbReference>
<organism evidence="13 14">
    <name type="scientific">Actinomarinicola tropica</name>
    <dbReference type="NCBI Taxonomy" id="2789776"/>
    <lineage>
        <taxon>Bacteria</taxon>
        <taxon>Bacillati</taxon>
        <taxon>Actinomycetota</taxon>
        <taxon>Acidimicrobiia</taxon>
        <taxon>Acidimicrobiales</taxon>
        <taxon>Iamiaceae</taxon>
        <taxon>Actinomarinicola</taxon>
    </lineage>
</organism>
<evidence type="ECO:0000313" key="14">
    <source>
        <dbReference type="Proteomes" id="UP000334019"/>
    </source>
</evidence>
<dbReference type="Proteomes" id="UP000334019">
    <property type="component" value="Chromosome"/>
</dbReference>
<evidence type="ECO:0000259" key="12">
    <source>
        <dbReference type="Pfam" id="PF13796"/>
    </source>
</evidence>
<dbReference type="PANTHER" id="PTHR24421:SF10">
    <property type="entry name" value="NITRATE_NITRITE SENSOR PROTEIN NARQ"/>
    <property type="match status" value="1"/>
</dbReference>
<keyword evidence="3" id="KW-0597">Phosphoprotein</keyword>
<feature type="domain" description="Signal transduction histidine kinase subgroup 3 dimerisation and phosphoacceptor" evidence="11">
    <location>
        <begin position="250"/>
        <end position="313"/>
    </location>
</feature>
<keyword evidence="9" id="KW-1133">Transmembrane helix</keyword>
<evidence type="ECO:0000256" key="5">
    <source>
        <dbReference type="ARBA" id="ARBA00022741"/>
    </source>
</evidence>
<comment type="catalytic activity">
    <reaction evidence="1">
        <text>ATP + protein L-histidine = ADP + protein N-phospho-L-histidine.</text>
        <dbReference type="EC" id="2.7.13.3"/>
    </reaction>
</comment>
<dbReference type="RefSeq" id="WP_153759764.1">
    <property type="nucleotide sequence ID" value="NZ_CP045851.1"/>
</dbReference>
<dbReference type="InterPro" id="IPR003594">
    <property type="entry name" value="HATPase_dom"/>
</dbReference>
<evidence type="ECO:0000259" key="11">
    <source>
        <dbReference type="Pfam" id="PF07730"/>
    </source>
</evidence>
<feature type="domain" description="Putative sensor" evidence="12">
    <location>
        <begin position="36"/>
        <end position="219"/>
    </location>
</feature>
<keyword evidence="7" id="KW-0067">ATP-binding</keyword>
<feature type="transmembrane region" description="Helical" evidence="9">
    <location>
        <begin position="186"/>
        <end position="204"/>
    </location>
</feature>
<dbReference type="GO" id="GO:0016020">
    <property type="term" value="C:membrane"/>
    <property type="evidence" value="ECO:0007669"/>
    <property type="project" value="InterPro"/>
</dbReference>
<evidence type="ECO:0000256" key="8">
    <source>
        <dbReference type="ARBA" id="ARBA00023012"/>
    </source>
</evidence>
<reference evidence="13 14" key="1">
    <citation type="submission" date="2019-11" db="EMBL/GenBank/DDBJ databases">
        <authorList>
            <person name="He Y."/>
        </authorList>
    </citation>
    <scope>NUCLEOTIDE SEQUENCE [LARGE SCALE GENOMIC DNA]</scope>
    <source>
        <strain evidence="13 14">SCSIO 58843</strain>
    </source>
</reference>
<protein>
    <recommendedName>
        <fullName evidence="2">histidine kinase</fullName>
        <ecNumber evidence="2">2.7.13.3</ecNumber>
    </recommendedName>
</protein>
<evidence type="ECO:0000313" key="13">
    <source>
        <dbReference type="EMBL" id="QGG95658.1"/>
    </source>
</evidence>
<feature type="domain" description="Histidine kinase/HSP90-like ATPase" evidence="10">
    <location>
        <begin position="353"/>
        <end position="438"/>
    </location>
</feature>
<feature type="transmembrane region" description="Helical" evidence="9">
    <location>
        <begin position="136"/>
        <end position="160"/>
    </location>
</feature>
<feature type="transmembrane region" description="Helical" evidence="9">
    <location>
        <begin position="61"/>
        <end position="82"/>
    </location>
</feature>
<keyword evidence="9" id="KW-0812">Transmembrane</keyword>
<keyword evidence="8" id="KW-0902">Two-component regulatory system</keyword>
<dbReference type="Pfam" id="PF13796">
    <property type="entry name" value="Sensor"/>
    <property type="match status" value="1"/>
</dbReference>
<keyword evidence="9" id="KW-0472">Membrane</keyword>
<evidence type="ECO:0000256" key="9">
    <source>
        <dbReference type="SAM" id="Phobius"/>
    </source>
</evidence>
<sequence>MTEMHVRMPPAGPPGHHDEDERCVGWFEGLGRDSVYVFLQFPLTLASFVAMVTGLALSAGLIVLVVGLPVLVIVLGLARVFATLQREVVTIRGHQRIEPGLYRRPEGTSAWRRWLLAVRTPQPWLDALHGVVSFPLGVATFVVATTMWAVVLNGFTFWFWQGFVDFGPPEENTTLPELLNWDIPEAVLYLLMGLVGLALLRPVIQLCAAMHEGLARLLLDNSRVRELEERVRQLDTARSAAAQAEVASLRRLERDLHDGPQQRLVRLGMDLAVAERRLESSPESAREAIAEARRQAAETLEELRALSRGIAPPILADRGLEPALTAMAARSPVPTEVDVRLGSDSPLDEPVETAAYFVASEALANVAKHAQATRVIMSVRRDGEELVVEVEDDGAGGATVLPGHGLSGLADRVEALGGRLDVSSPAGGPTRLVARIPCAS</sequence>
<proteinExistence type="predicted"/>
<dbReference type="Pfam" id="PF07730">
    <property type="entry name" value="HisKA_3"/>
    <property type="match status" value="1"/>
</dbReference>
<evidence type="ECO:0000256" key="7">
    <source>
        <dbReference type="ARBA" id="ARBA00022840"/>
    </source>
</evidence>
<keyword evidence="6 13" id="KW-0418">Kinase</keyword>
<keyword evidence="5" id="KW-0547">Nucleotide-binding</keyword>
<dbReference type="InterPro" id="IPR011712">
    <property type="entry name" value="Sig_transdc_His_kin_sub3_dim/P"/>
</dbReference>
<evidence type="ECO:0000256" key="1">
    <source>
        <dbReference type="ARBA" id="ARBA00000085"/>
    </source>
</evidence>
<dbReference type="SUPFAM" id="SSF55874">
    <property type="entry name" value="ATPase domain of HSP90 chaperone/DNA topoisomerase II/histidine kinase"/>
    <property type="match status" value="1"/>
</dbReference>
<feature type="transmembrane region" description="Helical" evidence="9">
    <location>
        <begin position="35"/>
        <end position="55"/>
    </location>
</feature>
<dbReference type="InterPro" id="IPR050482">
    <property type="entry name" value="Sensor_HK_TwoCompSys"/>
</dbReference>
<evidence type="ECO:0000256" key="4">
    <source>
        <dbReference type="ARBA" id="ARBA00022679"/>
    </source>
</evidence>
<evidence type="ECO:0000256" key="6">
    <source>
        <dbReference type="ARBA" id="ARBA00022777"/>
    </source>
</evidence>
<dbReference type="GO" id="GO:0046983">
    <property type="term" value="F:protein dimerization activity"/>
    <property type="evidence" value="ECO:0007669"/>
    <property type="project" value="InterPro"/>
</dbReference>
<evidence type="ECO:0000256" key="2">
    <source>
        <dbReference type="ARBA" id="ARBA00012438"/>
    </source>
</evidence>
<dbReference type="Gene3D" id="3.30.565.10">
    <property type="entry name" value="Histidine kinase-like ATPase, C-terminal domain"/>
    <property type="match status" value="1"/>
</dbReference>
<evidence type="ECO:0000259" key="10">
    <source>
        <dbReference type="Pfam" id="PF02518"/>
    </source>
</evidence>
<name>A0A5Q2RFQ6_9ACTN</name>
<keyword evidence="4" id="KW-0808">Transferase</keyword>
<dbReference type="InterPro" id="IPR036890">
    <property type="entry name" value="HATPase_C_sf"/>
</dbReference>
<dbReference type="CDD" id="cd16917">
    <property type="entry name" value="HATPase_UhpB-NarQ-NarX-like"/>
    <property type="match status" value="1"/>
</dbReference>
<gene>
    <name evidence="13" type="ORF">GH723_11435</name>
</gene>
<evidence type="ECO:0000256" key="3">
    <source>
        <dbReference type="ARBA" id="ARBA00022553"/>
    </source>
</evidence>
<dbReference type="EC" id="2.7.13.3" evidence="2"/>
<dbReference type="KEGG" id="atq:GH723_11435"/>
<dbReference type="EMBL" id="CP045851">
    <property type="protein sequence ID" value="QGG95658.1"/>
    <property type="molecule type" value="Genomic_DNA"/>
</dbReference>